<name>A0A4R0N8Q1_9SPHI</name>
<organism evidence="10 11">
    <name type="scientific">Pedobacter hiemivivus</name>
    <dbReference type="NCBI Taxonomy" id="2530454"/>
    <lineage>
        <taxon>Bacteria</taxon>
        <taxon>Pseudomonadati</taxon>
        <taxon>Bacteroidota</taxon>
        <taxon>Sphingobacteriia</taxon>
        <taxon>Sphingobacteriales</taxon>
        <taxon>Sphingobacteriaceae</taxon>
        <taxon>Pedobacter</taxon>
    </lineage>
</organism>
<dbReference type="Proteomes" id="UP000291117">
    <property type="component" value="Unassembled WGS sequence"/>
</dbReference>
<evidence type="ECO:0000256" key="2">
    <source>
        <dbReference type="ARBA" id="ARBA00022448"/>
    </source>
</evidence>
<dbReference type="InterPro" id="IPR008969">
    <property type="entry name" value="CarboxyPept-like_regulatory"/>
</dbReference>
<reference evidence="10 11" key="1">
    <citation type="submission" date="2019-02" db="EMBL/GenBank/DDBJ databases">
        <title>Pedobacter sp. RP-3-8 sp. nov., isolated from Arctic soil.</title>
        <authorList>
            <person name="Dahal R.H."/>
        </authorList>
    </citation>
    <scope>NUCLEOTIDE SEQUENCE [LARGE SCALE GENOMIC DNA]</scope>
    <source>
        <strain evidence="10 11">RP-3-8</strain>
    </source>
</reference>
<dbReference type="Gene3D" id="3.55.50.30">
    <property type="match status" value="1"/>
</dbReference>
<keyword evidence="2 8" id="KW-0813">Transport</keyword>
<dbReference type="InterPro" id="IPR039426">
    <property type="entry name" value="TonB-dep_rcpt-like"/>
</dbReference>
<dbReference type="RefSeq" id="WP_131608845.1">
    <property type="nucleotide sequence ID" value="NZ_SJSM01000005.1"/>
</dbReference>
<keyword evidence="3 8" id="KW-1134">Transmembrane beta strand</keyword>
<dbReference type="EMBL" id="SJSM01000005">
    <property type="protein sequence ID" value="TCC96549.1"/>
    <property type="molecule type" value="Genomic_DNA"/>
</dbReference>
<dbReference type="GO" id="GO:0015344">
    <property type="term" value="F:siderophore uptake transmembrane transporter activity"/>
    <property type="evidence" value="ECO:0007669"/>
    <property type="project" value="TreeGrafter"/>
</dbReference>
<sequence>MNIKKLLLIMRLTTVLLLLVIMQVSANSLAQKITLSEKNTPLESVFKKISKQSGYDFLFTGTMLKESKNVTVNVKNADFMEVLHMIFKNQPIEFRVDDKTVFLSKRTTSLIDKLISRFSSIDVQGIVVDSSGSALSGATVTVKGTGMSVRTNEDGNFYLENIDENSVIVISYLGYGTKEVKAQPKMGKIMLSMDSRRLEEVNVINTGYQVLSKQRATGSFSKPDMQVYKDRNGSMDIIGRLEGLVPGLTITSTTAQTGETYKTPVIRGKSSIELDNSPLYVVNGVIVTNLNSLNPNDVADITVLKDAVAAAIWGAKAANGVIVITTKSGTKNQKLNINYSGFINFGGKPDFNYGRLLNSQQFIQAAKETFDPQLNQWDYLYNSVIAPHELVLYNQYRGLISEATANKSLDSLSGISNKGQIKDLMFQNAMTINNTLSLSGGNNQYSFYGSASYTKIKSSTPGADNETYGLNFTQDIAISKFLKIALNTSLSADPGRAKRPVSIQDRFLPYQLFQDPAGNPINMPYVQGWSAETRADFQARSRINLDYIPLNEINYGYNKGNNLSANLVGNAWLKLLPGLTFHGTYGYTKIPGTIRSYDDHRLYRVRKELLGLTEAASTNVEPVYYLPTTGGTYSLTHRDQQNYTLRNQLEYVLNPRKGSDRLTLQVGQEANEQFFKSNTNTLYGYDEALQTYAQLDFNAINNISDPVDPEGGFFGGANPFVENESKSRAISYFALASYTLNDKYSLDASWRIDHSNLIGSDKSSQNKPIWSIGGKWNVSKEDFMKSAGLISDLGLRATYGVTGNSPFVGASSSYNILSREMGNFGATYIGGPAFLLSRPANRKLNWESTQTINLGIDFTLWKRISASIDLYRKKTTDLLGERKSNPLTGYSSFLSNIGNLGNQGIELSIHSRNIENGAFGWSSDFIFAYNKNKLVSYSDPTDFDKTGYSRIYGSNVVGFPLNALFAYQYAGLDNLGDPMIRLADGTVTKEPEVAKAEDVVYKGSINPKFSGGLTNNLRYKGFGLTINMIYNLGHVMRTEVNEFFTGRLTLNNPGQFMGNIPALFADRWKVPGDETTKTIPSYVADGDESLSRRDIEYYTKADINVVSASYAKIRDITLSYSLAPTLLKSLKIAGVRFNAQATNFMLWKANHKGLDPEFQDFYSGARRLPQNRHTFSLGANITF</sequence>
<evidence type="ECO:0000256" key="7">
    <source>
        <dbReference type="ARBA" id="ARBA00023237"/>
    </source>
</evidence>
<evidence type="ECO:0000256" key="1">
    <source>
        <dbReference type="ARBA" id="ARBA00004571"/>
    </source>
</evidence>
<gene>
    <name evidence="10" type="ORF">EZ444_11255</name>
</gene>
<evidence type="ECO:0000256" key="3">
    <source>
        <dbReference type="ARBA" id="ARBA00022452"/>
    </source>
</evidence>
<dbReference type="Gene3D" id="2.170.130.10">
    <property type="entry name" value="TonB-dependent receptor, plug domain"/>
    <property type="match status" value="1"/>
</dbReference>
<dbReference type="Pfam" id="PF07715">
    <property type="entry name" value="Plug"/>
    <property type="match status" value="1"/>
</dbReference>
<dbReference type="Pfam" id="PF13715">
    <property type="entry name" value="CarbopepD_reg_2"/>
    <property type="match status" value="1"/>
</dbReference>
<dbReference type="InterPro" id="IPR023997">
    <property type="entry name" value="TonB-dep_OMP_SusC/RagA_CS"/>
</dbReference>
<evidence type="ECO:0000256" key="4">
    <source>
        <dbReference type="ARBA" id="ARBA00022692"/>
    </source>
</evidence>
<keyword evidence="5" id="KW-0732">Signal</keyword>
<dbReference type="GO" id="GO:0044718">
    <property type="term" value="P:siderophore transmembrane transport"/>
    <property type="evidence" value="ECO:0007669"/>
    <property type="project" value="TreeGrafter"/>
</dbReference>
<evidence type="ECO:0000313" key="10">
    <source>
        <dbReference type="EMBL" id="TCC96549.1"/>
    </source>
</evidence>
<keyword evidence="4 8" id="KW-0812">Transmembrane</keyword>
<dbReference type="GO" id="GO:0009279">
    <property type="term" value="C:cell outer membrane"/>
    <property type="evidence" value="ECO:0007669"/>
    <property type="project" value="UniProtKB-SubCell"/>
</dbReference>
<evidence type="ECO:0000256" key="6">
    <source>
        <dbReference type="ARBA" id="ARBA00023136"/>
    </source>
</evidence>
<dbReference type="OrthoDB" id="9768177at2"/>
<dbReference type="SUPFAM" id="SSF49464">
    <property type="entry name" value="Carboxypeptidase regulatory domain-like"/>
    <property type="match status" value="1"/>
</dbReference>
<comment type="similarity">
    <text evidence="8">Belongs to the TonB-dependent receptor family.</text>
</comment>
<comment type="subcellular location">
    <subcellularLocation>
        <location evidence="1 8">Cell outer membrane</location>
        <topology evidence="1 8">Multi-pass membrane protein</topology>
    </subcellularLocation>
</comment>
<keyword evidence="11" id="KW-1185">Reference proteome</keyword>
<protein>
    <submittedName>
        <fullName evidence="10">SusC/RagA family TonB-linked outer membrane protein</fullName>
    </submittedName>
</protein>
<keyword evidence="6 8" id="KW-0472">Membrane</keyword>
<evidence type="ECO:0000256" key="5">
    <source>
        <dbReference type="ARBA" id="ARBA00022729"/>
    </source>
</evidence>
<keyword evidence="7 8" id="KW-0998">Cell outer membrane</keyword>
<accession>A0A4R0N8Q1</accession>
<evidence type="ECO:0000313" key="11">
    <source>
        <dbReference type="Proteomes" id="UP000291117"/>
    </source>
</evidence>
<evidence type="ECO:0000256" key="8">
    <source>
        <dbReference type="PROSITE-ProRule" id="PRU01360"/>
    </source>
</evidence>
<dbReference type="PANTHER" id="PTHR30069">
    <property type="entry name" value="TONB-DEPENDENT OUTER MEMBRANE RECEPTOR"/>
    <property type="match status" value="1"/>
</dbReference>
<dbReference type="InterPro" id="IPR036942">
    <property type="entry name" value="Beta-barrel_TonB_sf"/>
</dbReference>
<dbReference type="PANTHER" id="PTHR30069:SF29">
    <property type="entry name" value="HEMOGLOBIN AND HEMOGLOBIN-HAPTOGLOBIN-BINDING PROTEIN 1-RELATED"/>
    <property type="match status" value="1"/>
</dbReference>
<dbReference type="InterPro" id="IPR037066">
    <property type="entry name" value="Plug_dom_sf"/>
</dbReference>
<feature type="domain" description="TonB-dependent receptor plug" evidence="9">
    <location>
        <begin position="214"/>
        <end position="321"/>
    </location>
</feature>
<dbReference type="SUPFAM" id="SSF56935">
    <property type="entry name" value="Porins"/>
    <property type="match status" value="1"/>
</dbReference>
<dbReference type="NCBIfam" id="TIGR04057">
    <property type="entry name" value="SusC_RagA_signa"/>
    <property type="match status" value="1"/>
</dbReference>
<dbReference type="Gene3D" id="2.40.170.20">
    <property type="entry name" value="TonB-dependent receptor, beta-barrel domain"/>
    <property type="match status" value="1"/>
</dbReference>
<comment type="caution">
    <text evidence="10">The sequence shown here is derived from an EMBL/GenBank/DDBJ whole genome shotgun (WGS) entry which is preliminary data.</text>
</comment>
<dbReference type="InterPro" id="IPR012910">
    <property type="entry name" value="Plug_dom"/>
</dbReference>
<dbReference type="NCBIfam" id="TIGR04056">
    <property type="entry name" value="OMP_RagA_SusC"/>
    <property type="match status" value="1"/>
</dbReference>
<dbReference type="AlphaFoldDB" id="A0A4R0N8Q1"/>
<evidence type="ECO:0000259" key="9">
    <source>
        <dbReference type="Pfam" id="PF07715"/>
    </source>
</evidence>
<dbReference type="Gene3D" id="2.60.40.1120">
    <property type="entry name" value="Carboxypeptidase-like, regulatory domain"/>
    <property type="match status" value="1"/>
</dbReference>
<dbReference type="PROSITE" id="PS52016">
    <property type="entry name" value="TONB_DEPENDENT_REC_3"/>
    <property type="match status" value="1"/>
</dbReference>
<dbReference type="InterPro" id="IPR023996">
    <property type="entry name" value="TonB-dep_OMP_SusC/RagA"/>
</dbReference>
<proteinExistence type="inferred from homology"/>